<keyword evidence="9" id="KW-1185">Reference proteome</keyword>
<evidence type="ECO:0000256" key="1">
    <source>
        <dbReference type="ARBA" id="ARBA00007913"/>
    </source>
</evidence>
<keyword evidence="3" id="KW-0378">Hydrolase</keyword>
<dbReference type="Pfam" id="PF13087">
    <property type="entry name" value="AAA_12"/>
    <property type="match status" value="1"/>
</dbReference>
<evidence type="ECO:0000256" key="6">
    <source>
        <dbReference type="SAM" id="MobiDB-lite"/>
    </source>
</evidence>
<dbReference type="PANTHER" id="PTHR43788">
    <property type="entry name" value="DNA2/NAM7 HELICASE FAMILY MEMBER"/>
    <property type="match status" value="1"/>
</dbReference>
<keyword evidence="5" id="KW-0067">ATP-binding</keyword>
<dbReference type="InterPro" id="IPR041677">
    <property type="entry name" value="DNA2/NAM7_AAA_11"/>
</dbReference>
<dbReference type="Proteomes" id="UP000054558">
    <property type="component" value="Unassembled WGS sequence"/>
</dbReference>
<dbReference type="Pfam" id="PF13086">
    <property type="entry name" value="AAA_11"/>
    <property type="match status" value="1"/>
</dbReference>
<dbReference type="InterPro" id="IPR047187">
    <property type="entry name" value="SF1_C_Upf1"/>
</dbReference>
<dbReference type="EMBL" id="DF237101">
    <property type="protein sequence ID" value="GAQ83534.1"/>
    <property type="molecule type" value="Genomic_DNA"/>
</dbReference>
<proteinExistence type="inferred from homology"/>
<dbReference type="OMA" id="DCERAEN"/>
<dbReference type="InterPro" id="IPR036867">
    <property type="entry name" value="R3H_dom_sf"/>
</dbReference>
<dbReference type="OrthoDB" id="6513042at2759"/>
<name>A0A1Y1HXZ6_KLENI</name>
<dbReference type="GO" id="GO:0005524">
    <property type="term" value="F:ATP binding"/>
    <property type="evidence" value="ECO:0007669"/>
    <property type="project" value="UniProtKB-KW"/>
</dbReference>
<feature type="compositionally biased region" description="Low complexity" evidence="6">
    <location>
        <begin position="357"/>
        <end position="369"/>
    </location>
</feature>
<dbReference type="InterPro" id="IPR050534">
    <property type="entry name" value="Coronavir_polyprotein_1ab"/>
</dbReference>
<dbReference type="AlphaFoldDB" id="A0A1Y1HXZ6"/>
<feature type="region of interest" description="Disordered" evidence="6">
    <location>
        <begin position="352"/>
        <end position="390"/>
    </location>
</feature>
<evidence type="ECO:0000313" key="8">
    <source>
        <dbReference type="EMBL" id="GAQ83534.1"/>
    </source>
</evidence>
<evidence type="ECO:0000256" key="2">
    <source>
        <dbReference type="ARBA" id="ARBA00022741"/>
    </source>
</evidence>
<dbReference type="GO" id="GO:0043139">
    <property type="term" value="F:5'-3' DNA helicase activity"/>
    <property type="evidence" value="ECO:0000318"/>
    <property type="project" value="GO_Central"/>
</dbReference>
<dbReference type="Gene3D" id="3.30.1370.50">
    <property type="entry name" value="R3H-like domain"/>
    <property type="match status" value="1"/>
</dbReference>
<keyword evidence="2" id="KW-0547">Nucleotide-binding</keyword>
<evidence type="ECO:0000259" key="7">
    <source>
        <dbReference type="PROSITE" id="PS51061"/>
    </source>
</evidence>
<evidence type="ECO:0000256" key="3">
    <source>
        <dbReference type="ARBA" id="ARBA00022801"/>
    </source>
</evidence>
<dbReference type="SUPFAM" id="SSF52540">
    <property type="entry name" value="P-loop containing nucleoside triphosphate hydrolases"/>
    <property type="match status" value="1"/>
</dbReference>
<dbReference type="InterPro" id="IPR041679">
    <property type="entry name" value="DNA2/NAM7-like_C"/>
</dbReference>
<feature type="region of interest" description="Disordered" evidence="6">
    <location>
        <begin position="777"/>
        <end position="800"/>
    </location>
</feature>
<dbReference type="PROSITE" id="PS51061">
    <property type="entry name" value="R3H"/>
    <property type="match status" value="1"/>
</dbReference>
<gene>
    <name evidence="8" type="ORF">KFL_001520040</name>
</gene>
<evidence type="ECO:0000256" key="4">
    <source>
        <dbReference type="ARBA" id="ARBA00022806"/>
    </source>
</evidence>
<dbReference type="FunFam" id="3.40.50.300:FF:000326">
    <property type="entry name" value="P-loop containing nucleoside triphosphate hydrolase"/>
    <property type="match status" value="1"/>
</dbReference>
<evidence type="ECO:0000256" key="5">
    <source>
        <dbReference type="ARBA" id="ARBA00022840"/>
    </source>
</evidence>
<dbReference type="Gene3D" id="2.40.30.270">
    <property type="match status" value="1"/>
</dbReference>
<dbReference type="CDD" id="cd18808">
    <property type="entry name" value="SF1_C_Upf1"/>
    <property type="match status" value="1"/>
</dbReference>
<feature type="region of interest" description="Disordered" evidence="6">
    <location>
        <begin position="279"/>
        <end position="302"/>
    </location>
</feature>
<reference evidence="8 9" key="1">
    <citation type="journal article" date="2014" name="Nat. Commun.">
        <title>Klebsormidium flaccidum genome reveals primary factors for plant terrestrial adaptation.</title>
        <authorList>
            <person name="Hori K."/>
            <person name="Maruyama F."/>
            <person name="Fujisawa T."/>
            <person name="Togashi T."/>
            <person name="Yamamoto N."/>
            <person name="Seo M."/>
            <person name="Sato S."/>
            <person name="Yamada T."/>
            <person name="Mori H."/>
            <person name="Tajima N."/>
            <person name="Moriyama T."/>
            <person name="Ikeuchi M."/>
            <person name="Watanabe M."/>
            <person name="Wada H."/>
            <person name="Kobayashi K."/>
            <person name="Saito M."/>
            <person name="Masuda T."/>
            <person name="Sasaki-Sekimoto Y."/>
            <person name="Mashiguchi K."/>
            <person name="Awai K."/>
            <person name="Shimojima M."/>
            <person name="Masuda S."/>
            <person name="Iwai M."/>
            <person name="Nobusawa T."/>
            <person name="Narise T."/>
            <person name="Kondo S."/>
            <person name="Saito H."/>
            <person name="Sato R."/>
            <person name="Murakawa M."/>
            <person name="Ihara Y."/>
            <person name="Oshima-Yamada Y."/>
            <person name="Ohtaka K."/>
            <person name="Satoh M."/>
            <person name="Sonobe K."/>
            <person name="Ishii M."/>
            <person name="Ohtani R."/>
            <person name="Kanamori-Sato M."/>
            <person name="Honoki R."/>
            <person name="Miyazaki D."/>
            <person name="Mochizuki H."/>
            <person name="Umetsu J."/>
            <person name="Higashi K."/>
            <person name="Shibata D."/>
            <person name="Kamiya Y."/>
            <person name="Sato N."/>
            <person name="Nakamura Y."/>
            <person name="Tabata S."/>
            <person name="Ida S."/>
            <person name="Kurokawa K."/>
            <person name="Ohta H."/>
        </authorList>
    </citation>
    <scope>NUCLEOTIDE SEQUENCE [LARGE SCALE GENOMIC DNA]</scope>
    <source>
        <strain evidence="8 9">NIES-2285</strain>
    </source>
</reference>
<organism evidence="8 9">
    <name type="scientific">Klebsormidium nitens</name>
    <name type="common">Green alga</name>
    <name type="synonym">Ulothrix nitens</name>
    <dbReference type="NCBI Taxonomy" id="105231"/>
    <lineage>
        <taxon>Eukaryota</taxon>
        <taxon>Viridiplantae</taxon>
        <taxon>Streptophyta</taxon>
        <taxon>Klebsormidiophyceae</taxon>
        <taxon>Klebsormidiales</taxon>
        <taxon>Klebsormidiaceae</taxon>
        <taxon>Klebsormidium</taxon>
    </lineage>
</organism>
<dbReference type="Gene3D" id="3.40.50.300">
    <property type="entry name" value="P-loop containing nucleotide triphosphate hydrolases"/>
    <property type="match status" value="2"/>
</dbReference>
<sequence>MDSLSCHFLSPWKQLLGLSRSADSRDLDHSRRALFVSSRTPLFLSKIPRLPRFAKEQTESFRQLSTSIARATPTATSLDSSAPSTAVQTERSVEFSAAEVKRLLLELRNGTGGQAEIALPVSLSKKDRLVAHEWAEKLGLGHESQGTGKERRMTATRLGAKERLEKYKELVDLEEEASSASAPPGASWRQLESQGLLLRGAVLLERDAAAFGKERWIIGENADVSKKGHVAKFGQRARPGAAVRLAIRKEDGAGGWAVAENEPPGRVAWCRSGRMSIVFDRPPGQDEENDAERPATKSGGLDFLLVPDRATFDRMRSVINECLRAEGPMARFLESLLGATLETATEFPDTLAARQESNSSASTSGPSESTGNGNGNGKQRDQRSQGSAVFQEESFKSLDTGLNEEQRRAVRLCVNGLGDGGGSPVALLHGPFGTGKTRTLVEVIRQRVGAGQRVLVAAASNAAVDNVATALLAAEPKSKVARAGVPERVSPALAAHTLEALQEQRPESVMAARLRRDAFAAVAASHKWVRAADGGQRRREARKEAAVLFKDARKLERQAVTGVLRSVKVLCGTLTGFSGSLQEVNDDDLRRFDCAIVDEASQAVTPALLLALPFLKYPPGADLGVNGPVLVLAGDHRQLPPTVIAEGASEKGGGLSATLFEELMERDGGGLGSSFDRFSGDEEKTRLLETARGALLAKEETEHEREDCPGRYSAALRTQYRMPSALMAFPSAAFYGGGLRAGAPTEETEPLNGSSEVLATLRDGCWLEVIDTAGAGFDEEKGEESARGEATASDFSTSNPGQAELTARVVRELVGIGGSLGAADVGVVTPYAAQVALLRELLAGEVAAGVEVDSVDGFQGREKAVIVFDCVRSNDSGSVGFLADQRRLNVAITRARRKLIIIGDSATLGADPIWAALFDWAGELENPLGHLAYRSVFELPPIDAW</sequence>
<dbReference type="InterPro" id="IPR001374">
    <property type="entry name" value="R3H_dom"/>
</dbReference>
<feature type="domain" description="R3H" evidence="7">
    <location>
        <begin position="94"/>
        <end position="159"/>
    </location>
</feature>
<dbReference type="PANTHER" id="PTHR43788:SF18">
    <property type="entry name" value="R3H DOMAIN-CONTAINING PROTEIN"/>
    <property type="match status" value="1"/>
</dbReference>
<accession>A0A1Y1HXZ6</accession>
<comment type="similarity">
    <text evidence="1">Belongs to the DNA2/NAM7 helicase family.</text>
</comment>
<dbReference type="InterPro" id="IPR027417">
    <property type="entry name" value="P-loop_NTPase"/>
</dbReference>
<dbReference type="GO" id="GO:0016787">
    <property type="term" value="F:hydrolase activity"/>
    <property type="evidence" value="ECO:0007669"/>
    <property type="project" value="UniProtKB-KW"/>
</dbReference>
<dbReference type="GO" id="GO:0003676">
    <property type="term" value="F:nucleic acid binding"/>
    <property type="evidence" value="ECO:0007669"/>
    <property type="project" value="UniProtKB-UniRule"/>
</dbReference>
<dbReference type="SUPFAM" id="SSF82708">
    <property type="entry name" value="R3H domain"/>
    <property type="match status" value="1"/>
</dbReference>
<protein>
    <recommendedName>
        <fullName evidence="7">R3H domain-containing protein</fullName>
    </recommendedName>
</protein>
<keyword evidence="4" id="KW-0347">Helicase</keyword>
<dbReference type="GO" id="GO:0005694">
    <property type="term" value="C:chromosome"/>
    <property type="evidence" value="ECO:0007669"/>
    <property type="project" value="UniProtKB-ARBA"/>
</dbReference>
<evidence type="ECO:0000313" key="9">
    <source>
        <dbReference type="Proteomes" id="UP000054558"/>
    </source>
</evidence>